<dbReference type="Proteomes" id="UP000444721">
    <property type="component" value="Unassembled WGS sequence"/>
</dbReference>
<protein>
    <submittedName>
        <fullName evidence="2">Uncharacterized protein</fullName>
    </submittedName>
</protein>
<dbReference type="VEuPathDB" id="AmoebaDB:NF0065420"/>
<evidence type="ECO:0000256" key="1">
    <source>
        <dbReference type="SAM" id="Phobius"/>
    </source>
</evidence>
<dbReference type="AlphaFoldDB" id="A0A6A5BSV0"/>
<reference evidence="2 3" key="1">
    <citation type="journal article" date="2019" name="Sci. Rep.">
        <title>Nanopore sequencing improves the draft genome of the human pathogenic amoeba Naegleria fowleri.</title>
        <authorList>
            <person name="Liechti N."/>
            <person name="Schurch N."/>
            <person name="Bruggmann R."/>
            <person name="Wittwer M."/>
        </authorList>
    </citation>
    <scope>NUCLEOTIDE SEQUENCE [LARGE SCALE GENOMIC DNA]</scope>
    <source>
        <strain evidence="2 3">ATCC 30894</strain>
    </source>
</reference>
<gene>
    <name evidence="2" type="ORF">FDP41_012941</name>
</gene>
<keyword evidence="1" id="KW-0812">Transmembrane</keyword>
<organism evidence="2 3">
    <name type="scientific">Naegleria fowleri</name>
    <name type="common">Brain eating amoeba</name>
    <dbReference type="NCBI Taxonomy" id="5763"/>
    <lineage>
        <taxon>Eukaryota</taxon>
        <taxon>Discoba</taxon>
        <taxon>Heterolobosea</taxon>
        <taxon>Tetramitia</taxon>
        <taxon>Eutetramitia</taxon>
        <taxon>Vahlkampfiidae</taxon>
        <taxon>Naegleria</taxon>
    </lineage>
</organism>
<keyword evidence="1" id="KW-0472">Membrane</keyword>
<evidence type="ECO:0000313" key="3">
    <source>
        <dbReference type="Proteomes" id="UP000444721"/>
    </source>
</evidence>
<dbReference type="OrthoDB" id="10404248at2759"/>
<feature type="transmembrane region" description="Helical" evidence="1">
    <location>
        <begin position="105"/>
        <end position="128"/>
    </location>
</feature>
<accession>A0A6A5BSV0</accession>
<keyword evidence="1" id="KW-1133">Transmembrane helix</keyword>
<comment type="caution">
    <text evidence="2">The sequence shown here is derived from an EMBL/GenBank/DDBJ whole genome shotgun (WGS) entry which is preliminary data.</text>
</comment>
<evidence type="ECO:0000313" key="2">
    <source>
        <dbReference type="EMBL" id="KAF0981153.1"/>
    </source>
</evidence>
<dbReference type="GeneID" id="68120156"/>
<dbReference type="RefSeq" id="XP_044565866.1">
    <property type="nucleotide sequence ID" value="XM_044703516.1"/>
</dbReference>
<dbReference type="EMBL" id="VFQX01000016">
    <property type="protein sequence ID" value="KAF0981153.1"/>
    <property type="molecule type" value="Genomic_DNA"/>
</dbReference>
<proteinExistence type="predicted"/>
<dbReference type="OMA" id="LMELCMI"/>
<sequence length="131" mass="15289">MFASKRRQLFNSLFQSVSLKSARSSLCNKYSYSACATRSLFNQTCNNTSERSFFTKRKKSNSNLPIETSDKFYSHLNDQRIVDDGSFKSLFRIWYKFLTNIRKHLSLMELCMIGIGILATSTVVYRYLYIV</sequence>
<name>A0A6A5BSV0_NAEFO</name>
<dbReference type="VEuPathDB" id="AmoebaDB:FDP41_012941"/>
<dbReference type="VEuPathDB" id="AmoebaDB:NfTy_079210"/>
<keyword evidence="3" id="KW-1185">Reference proteome</keyword>